<keyword evidence="2" id="KW-1185">Reference proteome</keyword>
<proteinExistence type="predicted"/>
<name>A0A934MXW3_9GAMM</name>
<reference evidence="1" key="1">
    <citation type="submission" date="2020-12" db="EMBL/GenBank/DDBJ databases">
        <title>Marinomonas arctica sp. nov., a psychrotolerant bacterium isolated from the Arctic.</title>
        <authorList>
            <person name="Zhang Y."/>
        </authorList>
    </citation>
    <scope>NUCLEOTIDE SEQUENCE</scope>
    <source>
        <strain evidence="1">C1424</strain>
    </source>
</reference>
<dbReference type="RefSeq" id="WP_199470149.1">
    <property type="nucleotide sequence ID" value="NZ_JAEMNX010000031.1"/>
</dbReference>
<gene>
    <name evidence="1" type="ORF">I8J31_18945</name>
</gene>
<comment type="caution">
    <text evidence="1">The sequence shown here is derived from an EMBL/GenBank/DDBJ whole genome shotgun (WGS) entry which is preliminary data.</text>
</comment>
<dbReference type="EMBL" id="JAEMNX010000031">
    <property type="protein sequence ID" value="MBJ7539754.1"/>
    <property type="molecule type" value="Genomic_DNA"/>
</dbReference>
<protein>
    <submittedName>
        <fullName evidence="1">Uncharacterized protein</fullName>
    </submittedName>
</protein>
<dbReference type="Proteomes" id="UP000628710">
    <property type="component" value="Unassembled WGS sequence"/>
</dbReference>
<sequence>MTYNRRETIKATAEWQSKQNYTHFATATFQYANNFTEEHVMKTLRYFFNAIDRRIYTHKGINKGKRFERMVYLERGRGRDNLHTHFFFKGTDDTEAKLISQIATELWQNKIHKSHSIKILPNTQKDNRNGYGMKEHYFADDDNFVAELSVINTLQ</sequence>
<evidence type="ECO:0000313" key="1">
    <source>
        <dbReference type="EMBL" id="MBJ7539754.1"/>
    </source>
</evidence>
<accession>A0A934MXW3</accession>
<evidence type="ECO:0000313" key="2">
    <source>
        <dbReference type="Proteomes" id="UP000628710"/>
    </source>
</evidence>
<dbReference type="AlphaFoldDB" id="A0A934MXW3"/>
<organism evidence="1 2">
    <name type="scientific">Marinomonas transparens</name>
    <dbReference type="NCBI Taxonomy" id="2795388"/>
    <lineage>
        <taxon>Bacteria</taxon>
        <taxon>Pseudomonadati</taxon>
        <taxon>Pseudomonadota</taxon>
        <taxon>Gammaproteobacteria</taxon>
        <taxon>Oceanospirillales</taxon>
        <taxon>Oceanospirillaceae</taxon>
        <taxon>Marinomonas</taxon>
    </lineage>
</organism>